<accession>A0ABP6SI50</accession>
<protein>
    <submittedName>
        <fullName evidence="2">Uncharacterized protein</fullName>
    </submittedName>
</protein>
<name>A0ABP6SI50_9ACTN</name>
<dbReference type="EMBL" id="BAAAYL010000001">
    <property type="protein sequence ID" value="GAA3377232.1"/>
    <property type="molecule type" value="Genomic_DNA"/>
</dbReference>
<organism evidence="2 3">
    <name type="scientific">Streptomyces sannanensis</name>
    <dbReference type="NCBI Taxonomy" id="285536"/>
    <lineage>
        <taxon>Bacteria</taxon>
        <taxon>Bacillati</taxon>
        <taxon>Actinomycetota</taxon>
        <taxon>Actinomycetes</taxon>
        <taxon>Kitasatosporales</taxon>
        <taxon>Streptomycetaceae</taxon>
        <taxon>Streptomyces</taxon>
    </lineage>
</organism>
<dbReference type="Proteomes" id="UP001499990">
    <property type="component" value="Unassembled WGS sequence"/>
</dbReference>
<reference evidence="3" key="1">
    <citation type="journal article" date="2019" name="Int. J. Syst. Evol. Microbiol.">
        <title>The Global Catalogue of Microorganisms (GCM) 10K type strain sequencing project: providing services to taxonomists for standard genome sequencing and annotation.</title>
        <authorList>
            <consortium name="The Broad Institute Genomics Platform"/>
            <consortium name="The Broad Institute Genome Sequencing Center for Infectious Disease"/>
            <person name="Wu L."/>
            <person name="Ma J."/>
        </authorList>
    </citation>
    <scope>NUCLEOTIDE SEQUENCE [LARGE SCALE GENOMIC DNA]</scope>
    <source>
        <strain evidence="3">JCM 9651</strain>
    </source>
</reference>
<feature type="compositionally biased region" description="Polar residues" evidence="1">
    <location>
        <begin position="55"/>
        <end position="69"/>
    </location>
</feature>
<feature type="region of interest" description="Disordered" evidence="1">
    <location>
        <begin position="55"/>
        <end position="74"/>
    </location>
</feature>
<sequence length="137" mass="14344">MTITYGSETDAEGGMGDILHVPHGRDTIECATAYLGWPVAIGHRHRTGSGCTCQDSDSQAPCATPSTHPSEAAVRPLERGELIESGPRRRYFKPSPEAIAERTSLLAPGAADATPSTIHCFLNSGPCVLSGGADSRP</sequence>
<comment type="caution">
    <text evidence="2">The sequence shown here is derived from an EMBL/GenBank/DDBJ whole genome shotgun (WGS) entry which is preliminary data.</text>
</comment>
<keyword evidence="3" id="KW-1185">Reference proteome</keyword>
<evidence type="ECO:0000313" key="3">
    <source>
        <dbReference type="Proteomes" id="UP001499990"/>
    </source>
</evidence>
<proteinExistence type="predicted"/>
<evidence type="ECO:0000256" key="1">
    <source>
        <dbReference type="SAM" id="MobiDB-lite"/>
    </source>
</evidence>
<evidence type="ECO:0000313" key="2">
    <source>
        <dbReference type="EMBL" id="GAA3377232.1"/>
    </source>
</evidence>
<gene>
    <name evidence="2" type="ORF">GCM10020367_52110</name>
</gene>